<dbReference type="RefSeq" id="WP_133628294.1">
    <property type="nucleotide sequence ID" value="NZ_SOAZ01000012.1"/>
</dbReference>
<dbReference type="PANTHER" id="PTHR30255:SF2">
    <property type="entry name" value="SINGLE-STRANDED-DNA-SPECIFIC EXONUCLEASE RECJ"/>
    <property type="match status" value="1"/>
</dbReference>
<dbReference type="Pfam" id="PF17768">
    <property type="entry name" value="RecJ_OB"/>
    <property type="match status" value="1"/>
</dbReference>
<dbReference type="InterPro" id="IPR038763">
    <property type="entry name" value="DHH_sf"/>
</dbReference>
<proteinExistence type="inferred from homology"/>
<evidence type="ECO:0000256" key="5">
    <source>
        <dbReference type="ARBA" id="ARBA00022839"/>
    </source>
</evidence>
<accession>A0A4R7KNW4</accession>
<evidence type="ECO:0000259" key="6">
    <source>
        <dbReference type="Pfam" id="PF01368"/>
    </source>
</evidence>
<name>A0A4R7KNW4_9CLOT</name>
<evidence type="ECO:0000256" key="2">
    <source>
        <dbReference type="ARBA" id="ARBA00019841"/>
    </source>
</evidence>
<gene>
    <name evidence="9" type="ORF">EDD71_11223</name>
</gene>
<dbReference type="InterPro" id="IPR003156">
    <property type="entry name" value="DHHA1_dom"/>
</dbReference>
<evidence type="ECO:0000256" key="4">
    <source>
        <dbReference type="ARBA" id="ARBA00022801"/>
    </source>
</evidence>
<feature type="domain" description="DHHA1" evidence="7">
    <location>
        <begin position="357"/>
        <end position="450"/>
    </location>
</feature>
<dbReference type="NCBIfam" id="TIGR00644">
    <property type="entry name" value="recJ"/>
    <property type="match status" value="1"/>
</dbReference>
<evidence type="ECO:0000313" key="10">
    <source>
        <dbReference type="Proteomes" id="UP000295325"/>
    </source>
</evidence>
<protein>
    <recommendedName>
        <fullName evidence="2">Single-stranded-DNA-specific exonuclease RecJ</fullName>
    </recommendedName>
</protein>
<dbReference type="GO" id="GO:0008409">
    <property type="term" value="F:5'-3' exonuclease activity"/>
    <property type="evidence" value="ECO:0007669"/>
    <property type="project" value="InterPro"/>
</dbReference>
<dbReference type="PANTHER" id="PTHR30255">
    <property type="entry name" value="SINGLE-STRANDED-DNA-SPECIFIC EXONUCLEASE RECJ"/>
    <property type="match status" value="1"/>
</dbReference>
<dbReference type="Proteomes" id="UP000295325">
    <property type="component" value="Unassembled WGS sequence"/>
</dbReference>
<keyword evidence="10" id="KW-1185">Reference proteome</keyword>
<comment type="caution">
    <text evidence="9">The sequence shown here is derived from an EMBL/GenBank/DDBJ whole genome shotgun (WGS) entry which is preliminary data.</text>
</comment>
<dbReference type="GO" id="GO:0006310">
    <property type="term" value="P:DNA recombination"/>
    <property type="evidence" value="ECO:0007669"/>
    <property type="project" value="InterPro"/>
</dbReference>
<dbReference type="GO" id="GO:0003676">
    <property type="term" value="F:nucleic acid binding"/>
    <property type="evidence" value="ECO:0007669"/>
    <property type="project" value="InterPro"/>
</dbReference>
<dbReference type="SUPFAM" id="SSF64182">
    <property type="entry name" value="DHH phosphoesterases"/>
    <property type="match status" value="1"/>
</dbReference>
<evidence type="ECO:0000313" key="9">
    <source>
        <dbReference type="EMBL" id="TDT57243.1"/>
    </source>
</evidence>
<dbReference type="Pfam" id="PF02272">
    <property type="entry name" value="DHHA1"/>
    <property type="match status" value="1"/>
</dbReference>
<feature type="domain" description="RecJ OB" evidence="8">
    <location>
        <begin position="464"/>
        <end position="590"/>
    </location>
</feature>
<dbReference type="InterPro" id="IPR041122">
    <property type="entry name" value="RecJ_OB"/>
</dbReference>
<feature type="domain" description="DDH" evidence="6">
    <location>
        <begin position="80"/>
        <end position="240"/>
    </location>
</feature>
<dbReference type="InterPro" id="IPR001667">
    <property type="entry name" value="DDH_dom"/>
</dbReference>
<sequence>MEKRWRLKSRKHNSDIDRIAKEAGVNRFIAEILVNRGIETPEEMVKFLNPKLKHLHSPRHMKDMDRGTDIIINAIKSGKKIVIYGDYDCDGVTSTTIMYKGLKRCGANVSYHIPHRIEEGYGMNSEAVKRLAHEGCQVIITCDNGISCVEQVALAKSLGMEVVVTDHHEVPFTVDENGVERDILPEADAVINPKRRDCDYPFKGLCGAGVAFKFVHTLYHKLKIDTKELYELIEIAAIGTVCDVVDLVDENRILVSMGLRMINETRNIGLRALIKEVGLDGRKIRAGNIGFQIGPCINATGRLDTANLSVELLMCEDEKRALELAKELRRLNQERQEMTDKALEEIFMEIESSSLKNDRVLVVYREDLHESLAGIIAGRIRERYNRPAYVITNAKDKAKGSGRSIEEYDMFEEISKCRDILLAAGGHPMAAGFSLLAENIPLFRERLNSQCTLTDEDLVCKVDIDDEIEVGDVTFNLIDDLERLEPFGKGNREPLFMAKDLYIDRIFLMGQNREHFRLTCRDSKSGATINAVAFYETDVLREKLSEIYGVDMVDDVILDPQGADLRMDLLFKPAINEWNNTRSIQLILEDYRVRE</sequence>
<keyword evidence="5 9" id="KW-0269">Exonuclease</keyword>
<evidence type="ECO:0000259" key="8">
    <source>
        <dbReference type="Pfam" id="PF17768"/>
    </source>
</evidence>
<dbReference type="Pfam" id="PF01368">
    <property type="entry name" value="DHH"/>
    <property type="match status" value="1"/>
</dbReference>
<organism evidence="9 10">
    <name type="scientific">Fonticella tunisiensis</name>
    <dbReference type="NCBI Taxonomy" id="1096341"/>
    <lineage>
        <taxon>Bacteria</taxon>
        <taxon>Bacillati</taxon>
        <taxon>Bacillota</taxon>
        <taxon>Clostridia</taxon>
        <taxon>Eubacteriales</taxon>
        <taxon>Clostridiaceae</taxon>
        <taxon>Fonticella</taxon>
    </lineage>
</organism>
<dbReference type="GO" id="GO:0006281">
    <property type="term" value="P:DNA repair"/>
    <property type="evidence" value="ECO:0007669"/>
    <property type="project" value="InterPro"/>
</dbReference>
<dbReference type="Gene3D" id="3.90.1640.30">
    <property type="match status" value="1"/>
</dbReference>
<dbReference type="EMBL" id="SOAZ01000012">
    <property type="protein sequence ID" value="TDT57243.1"/>
    <property type="molecule type" value="Genomic_DNA"/>
</dbReference>
<keyword evidence="3" id="KW-0540">Nuclease</keyword>
<comment type="similarity">
    <text evidence="1">Belongs to the RecJ family.</text>
</comment>
<keyword evidence="4" id="KW-0378">Hydrolase</keyword>
<dbReference type="OrthoDB" id="9809852at2"/>
<dbReference type="InterPro" id="IPR004610">
    <property type="entry name" value="RecJ"/>
</dbReference>
<evidence type="ECO:0000256" key="1">
    <source>
        <dbReference type="ARBA" id="ARBA00005915"/>
    </source>
</evidence>
<dbReference type="InterPro" id="IPR051673">
    <property type="entry name" value="SSDNA_exonuclease_RecJ"/>
</dbReference>
<dbReference type="Gene3D" id="3.10.310.30">
    <property type="match status" value="1"/>
</dbReference>
<evidence type="ECO:0000259" key="7">
    <source>
        <dbReference type="Pfam" id="PF02272"/>
    </source>
</evidence>
<dbReference type="AlphaFoldDB" id="A0A4R7KNW4"/>
<reference evidence="9 10" key="1">
    <citation type="submission" date="2019-03" db="EMBL/GenBank/DDBJ databases">
        <title>Genomic Encyclopedia of Type Strains, Phase IV (KMG-IV): sequencing the most valuable type-strain genomes for metagenomic binning, comparative biology and taxonomic classification.</title>
        <authorList>
            <person name="Goeker M."/>
        </authorList>
    </citation>
    <scope>NUCLEOTIDE SEQUENCE [LARGE SCALE GENOMIC DNA]</scope>
    <source>
        <strain evidence="9 10">DSM 24455</strain>
    </source>
</reference>
<evidence type="ECO:0000256" key="3">
    <source>
        <dbReference type="ARBA" id="ARBA00022722"/>
    </source>
</evidence>